<gene>
    <name evidence="1" type="ORF">V3C41_10145</name>
</gene>
<comment type="caution">
    <text evidence="1">The sequence shown here is derived from an EMBL/GenBank/DDBJ whole genome shotgun (WGS) entry which is preliminary data.</text>
</comment>
<evidence type="ECO:0000313" key="2">
    <source>
        <dbReference type="Proteomes" id="UP001448614"/>
    </source>
</evidence>
<organism evidence="1 2">
    <name type="scientific">Paenarthrobacter nicotinovorans</name>
    <name type="common">Arthrobacter nicotinovorans</name>
    <dbReference type="NCBI Taxonomy" id="29320"/>
    <lineage>
        <taxon>Bacteria</taxon>
        <taxon>Bacillati</taxon>
        <taxon>Actinomycetota</taxon>
        <taxon>Actinomycetes</taxon>
        <taxon>Micrococcales</taxon>
        <taxon>Micrococcaceae</taxon>
        <taxon>Paenarthrobacter</taxon>
    </lineage>
</organism>
<proteinExistence type="predicted"/>
<dbReference type="EMBL" id="JBBMFV010000004">
    <property type="protein sequence ID" value="MEO3941424.1"/>
    <property type="molecule type" value="Genomic_DNA"/>
</dbReference>
<dbReference type="RefSeq" id="WP_347782474.1">
    <property type="nucleotide sequence ID" value="NZ_JBBMFV010000004.1"/>
</dbReference>
<dbReference type="Proteomes" id="UP001448614">
    <property type="component" value="Unassembled WGS sequence"/>
</dbReference>
<name>A0ABV0GSH7_PAENI</name>
<reference evidence="1 2" key="1">
    <citation type="journal article" date="2024" name="Appl. Microbiol. Biotechnol.">
        <title>Biosynthetic gene clusters with biotechnological applications in novel Antarctic isolates from Actinomycetota.</title>
        <authorList>
            <person name="Bruna P."/>
            <person name="Nunez-Montero K."/>
            <person name="Contreras M.J."/>
            <person name="Leal K."/>
            <person name="Garcia M."/>
            <person name="Abanto M."/>
            <person name="Barrientos L."/>
        </authorList>
    </citation>
    <scope>NUCLEOTIDE SEQUENCE [LARGE SCALE GENOMIC DNA]</scope>
    <source>
        <strain evidence="1 2">Se16.17</strain>
    </source>
</reference>
<accession>A0ABV0GSH7</accession>
<protein>
    <submittedName>
        <fullName evidence="1">Uncharacterized protein</fullName>
    </submittedName>
</protein>
<evidence type="ECO:0000313" key="1">
    <source>
        <dbReference type="EMBL" id="MEO3941424.1"/>
    </source>
</evidence>
<sequence>MSLYGILWSLAYAVGHLSAKSHVAAIDANISKAAKYAFQAQADAYEAARVAAVARQASADANNYAAQAATYKNNAAA</sequence>
<keyword evidence="2" id="KW-1185">Reference proteome</keyword>